<dbReference type="AlphaFoldDB" id="A0A0G2ELG4"/>
<evidence type="ECO:0000313" key="5">
    <source>
        <dbReference type="Proteomes" id="UP000190776"/>
    </source>
</evidence>
<reference evidence="2 4" key="2">
    <citation type="submission" date="2015-05" db="EMBL/GenBank/DDBJ databases">
        <title>Distinctive expansion of gene families associated with plant cell wall degradation and secondary metabolism in the genomes of grapevine trunk pathogens.</title>
        <authorList>
            <person name="Lawrence D.P."/>
            <person name="Travadon R."/>
            <person name="Rolshausen P.E."/>
            <person name="Baumgartner K."/>
        </authorList>
    </citation>
    <scope>NUCLEOTIDE SEQUENCE [LARGE SCALE GENOMIC DNA]</scope>
    <source>
        <strain evidence="2">DS831</strain>
    </source>
</reference>
<evidence type="ECO:0000313" key="6">
    <source>
        <dbReference type="Proteomes" id="UP001430584"/>
    </source>
</evidence>
<gene>
    <name evidence="3" type="ORF">BK809_0007566</name>
    <name evidence="1" type="ORF">SLS55_008310</name>
    <name evidence="2" type="ORF">UCDDS831_g02838</name>
</gene>
<keyword evidence="6" id="KW-1185">Reference proteome</keyword>
<dbReference type="EMBL" id="LAQI01000065">
    <property type="protein sequence ID" value="KKY23617.1"/>
    <property type="molecule type" value="Genomic_DNA"/>
</dbReference>
<dbReference type="Proteomes" id="UP000190776">
    <property type="component" value="Unassembled WGS sequence"/>
</dbReference>
<sequence>MSSAANHDRASLLRHRAQAFCKALLSPPAPRDLLGQFFVNPASASHGAEPTILEHGPHWASAGRLPFLGKPHVGAEACERYFAALSQTLRMHLDEHSFPGVDGFVVDLEADATAGGRVIGGASENQFHHHLWEPAKKVAQGLLWHGSGNGGVNGNALNHGLKGTVTVVGRGTFESVQTGRKWREEFVYVLGGWDEEGRFERWEIWADPLSAWVAVGEGEVEGWPKGEFAKAEGVKEV</sequence>
<protein>
    <submittedName>
        <fullName evidence="2">Uncharacterized protein</fullName>
    </submittedName>
</protein>
<evidence type="ECO:0000313" key="2">
    <source>
        <dbReference type="EMBL" id="KKY23617.1"/>
    </source>
</evidence>
<evidence type="ECO:0000313" key="1">
    <source>
        <dbReference type="EMBL" id="KAL0257496.1"/>
    </source>
</evidence>
<comment type="caution">
    <text evidence="2">The sequence shown here is derived from an EMBL/GenBank/DDBJ whole genome shotgun (WGS) entry which is preliminary data.</text>
</comment>
<dbReference type="EMBL" id="MSZU01000076">
    <property type="protein sequence ID" value="OMP87479.1"/>
    <property type="molecule type" value="Genomic_DNA"/>
</dbReference>
<reference evidence="1 6" key="4">
    <citation type="submission" date="2024-02" db="EMBL/GenBank/DDBJ databases">
        <title>De novo assembly and annotation of 12 fungi associated with fruit tree decline syndrome in Ontario, Canada.</title>
        <authorList>
            <person name="Sulman M."/>
            <person name="Ellouze W."/>
            <person name="Ilyukhin E."/>
        </authorList>
    </citation>
    <scope>NUCLEOTIDE SEQUENCE [LARGE SCALE GENOMIC DNA]</scope>
    <source>
        <strain evidence="1 6">FDS-637</strain>
    </source>
</reference>
<evidence type="ECO:0000313" key="3">
    <source>
        <dbReference type="EMBL" id="OMP87479.1"/>
    </source>
</evidence>
<dbReference type="OrthoDB" id="3352776at2759"/>
<organism evidence="2 4">
    <name type="scientific">Diplodia seriata</name>
    <dbReference type="NCBI Taxonomy" id="420778"/>
    <lineage>
        <taxon>Eukaryota</taxon>
        <taxon>Fungi</taxon>
        <taxon>Dikarya</taxon>
        <taxon>Ascomycota</taxon>
        <taxon>Pezizomycotina</taxon>
        <taxon>Dothideomycetes</taxon>
        <taxon>Dothideomycetes incertae sedis</taxon>
        <taxon>Botryosphaeriales</taxon>
        <taxon>Botryosphaeriaceae</taxon>
        <taxon>Diplodia</taxon>
    </lineage>
</organism>
<reference evidence="2 4" key="1">
    <citation type="submission" date="2015-03" db="EMBL/GenBank/DDBJ databases">
        <authorList>
            <person name="Morales-Cruz A."/>
            <person name="Amrine K.C."/>
            <person name="Cantu D."/>
        </authorList>
    </citation>
    <scope>NUCLEOTIDE SEQUENCE [LARGE SCALE GENOMIC DNA]</scope>
    <source>
        <strain evidence="2">DS831</strain>
    </source>
</reference>
<dbReference type="STRING" id="420778.A0A0G2ELG4"/>
<dbReference type="Proteomes" id="UP001430584">
    <property type="component" value="Unassembled WGS sequence"/>
</dbReference>
<proteinExistence type="predicted"/>
<accession>A0A0G2ELG4</accession>
<evidence type="ECO:0000313" key="4">
    <source>
        <dbReference type="Proteomes" id="UP000034182"/>
    </source>
</evidence>
<name>A0A0G2ELG4_9PEZI</name>
<dbReference type="EMBL" id="JAJVCZ030000008">
    <property type="protein sequence ID" value="KAL0257496.1"/>
    <property type="molecule type" value="Genomic_DNA"/>
</dbReference>
<dbReference type="Proteomes" id="UP000034182">
    <property type="component" value="Unassembled WGS sequence"/>
</dbReference>
<reference evidence="3 5" key="3">
    <citation type="submission" date="2017-01" db="EMBL/GenBank/DDBJ databases">
        <title>Draft genome sequence of Diplodia seriata F98.1, a fungal species involved in grapevine trunk diseases.</title>
        <authorList>
            <person name="Robert-Siegwald G."/>
            <person name="Vallet J."/>
            <person name="Abou-Mansour E."/>
            <person name="Xu J."/>
            <person name="Rey P."/>
            <person name="Bertsch C."/>
            <person name="Rego C."/>
            <person name="Larignon P."/>
            <person name="Fontaine F."/>
            <person name="Lebrun M.-H."/>
        </authorList>
    </citation>
    <scope>NUCLEOTIDE SEQUENCE [LARGE SCALE GENOMIC DNA]</scope>
    <source>
        <strain evidence="3 5">F98.1</strain>
    </source>
</reference>